<feature type="domain" description="Regulatory protein YycH" evidence="2">
    <location>
        <begin position="7"/>
        <end position="448"/>
    </location>
</feature>
<comment type="caution">
    <text evidence="3">The sequence shown here is derived from an EMBL/GenBank/DDBJ whole genome shotgun (WGS) entry which is preliminary data.</text>
</comment>
<dbReference type="Pfam" id="PF07435">
    <property type="entry name" value="YycH"/>
    <property type="match status" value="1"/>
</dbReference>
<dbReference type="CDD" id="cd15787">
    <property type="entry name" value="YycH_N"/>
    <property type="match status" value="1"/>
</dbReference>
<dbReference type="EMBL" id="QPJJ01000013">
    <property type="protein sequence ID" value="RCW64525.1"/>
    <property type="molecule type" value="Genomic_DNA"/>
</dbReference>
<evidence type="ECO:0000259" key="2">
    <source>
        <dbReference type="Pfam" id="PF07435"/>
    </source>
</evidence>
<dbReference type="InterPro" id="IPR009996">
    <property type="entry name" value="YycH"/>
</dbReference>
<dbReference type="RefSeq" id="WP_114353873.1">
    <property type="nucleotide sequence ID" value="NZ_QPJJ01000013.1"/>
</dbReference>
<feature type="region of interest" description="Disordered" evidence="1">
    <location>
        <begin position="438"/>
        <end position="458"/>
    </location>
</feature>
<evidence type="ECO:0000313" key="4">
    <source>
        <dbReference type="Proteomes" id="UP000252585"/>
    </source>
</evidence>
<name>A0A368X9K1_9BACI</name>
<dbReference type="Gene3D" id="3.30.310.160">
    <property type="entry name" value="YycH protein, domain 2"/>
    <property type="match status" value="1"/>
</dbReference>
<dbReference type="InterPro" id="IPR042274">
    <property type="entry name" value="YycH/YycI_2"/>
</dbReference>
<accession>A0A368X9K1</accession>
<evidence type="ECO:0000313" key="3">
    <source>
        <dbReference type="EMBL" id="RCW64525.1"/>
    </source>
</evidence>
<dbReference type="OrthoDB" id="2382185at2"/>
<feature type="compositionally biased region" description="Polar residues" evidence="1">
    <location>
        <begin position="447"/>
        <end position="458"/>
    </location>
</feature>
<gene>
    <name evidence="3" type="ORF">DFR57_1138</name>
</gene>
<protein>
    <submittedName>
        <fullName evidence="3">Regulatory protein YycH of two-component signal transduction system YycFG</fullName>
    </submittedName>
</protein>
<dbReference type="AlphaFoldDB" id="A0A368X9K1"/>
<dbReference type="Proteomes" id="UP000252585">
    <property type="component" value="Unassembled WGS sequence"/>
</dbReference>
<keyword evidence="4" id="KW-1185">Reference proteome</keyword>
<reference evidence="3 4" key="1">
    <citation type="submission" date="2018-07" db="EMBL/GenBank/DDBJ databases">
        <title>Genomic Encyclopedia of Type Strains, Phase IV (KMG-IV): sequencing the most valuable type-strain genomes for metagenomic binning, comparative biology and taxonomic classification.</title>
        <authorList>
            <person name="Goeker M."/>
        </authorList>
    </citation>
    <scope>NUCLEOTIDE SEQUENCE [LARGE SCALE GENOMIC DNA]</scope>
    <source>
        <strain evidence="3 4">DSM 27696</strain>
    </source>
</reference>
<evidence type="ECO:0000256" key="1">
    <source>
        <dbReference type="SAM" id="MobiDB-lite"/>
    </source>
</evidence>
<organism evidence="3 4">
    <name type="scientific">Saliterribacillus persicus</name>
    <dbReference type="NCBI Taxonomy" id="930114"/>
    <lineage>
        <taxon>Bacteria</taxon>
        <taxon>Bacillati</taxon>
        <taxon>Bacillota</taxon>
        <taxon>Bacilli</taxon>
        <taxon>Bacillales</taxon>
        <taxon>Bacillaceae</taxon>
        <taxon>Saliterribacillus</taxon>
    </lineage>
</organism>
<sequence>MRKKLEVFQSILLVFLIALSLLLTLAIWNYQPNYEIAEDGTTTESKLSGEEETKRDLIKPAHIIFKEEDQYLGLSKKEEEAELYKNILDVSLYNFEIVEETEPSYFEGTRSVELVFPTSIPTNALYEMFKIDDRTIFESYFNRIYISLDREKARQQVVFKNQDADGTDLTATVQNFAQLIDLMDEQQIFEDLITYRKVNLYNEREVYIPEEPNLIGRIFRYTTVNPESVTLQTILFQNPSAIISEPNPDGGRIYTDGNREVVVQGYQMDFTNFTVASSSDQQTQRNSPQGQGELGNQLLNQTINYVNSHNGWPVDQDVTFRLEELNVSTKQTDYRMTYENYPVFSDVGLDQISVNMLEQSVYQYSRPLMKLTFSYDRRPTNLMSAEDLLGYLEESDKYELDQILDISVGYRLEELVGEQYFDLIPTWNVETFTGWEQIDPNAKPENQGGNASNAMEPN</sequence>
<proteinExistence type="predicted"/>